<organism evidence="5 6">
    <name type="scientific">Acholeplasma oculi</name>
    <dbReference type="NCBI Taxonomy" id="35623"/>
    <lineage>
        <taxon>Bacteria</taxon>
        <taxon>Bacillati</taxon>
        <taxon>Mycoplasmatota</taxon>
        <taxon>Mollicutes</taxon>
        <taxon>Acholeplasmatales</taxon>
        <taxon>Acholeplasmataceae</taxon>
        <taxon>Acholeplasma</taxon>
    </lineage>
</organism>
<dbReference type="STRING" id="35623.Aocu_04850"/>
<evidence type="ECO:0000313" key="5">
    <source>
        <dbReference type="EMBL" id="CDR30558.1"/>
    </source>
</evidence>
<evidence type="ECO:0000256" key="2">
    <source>
        <dbReference type="ARBA" id="ARBA00022741"/>
    </source>
</evidence>
<evidence type="ECO:0000256" key="1">
    <source>
        <dbReference type="ARBA" id="ARBA00022448"/>
    </source>
</evidence>
<keyword evidence="1" id="KW-0813">Transport</keyword>
<dbReference type="Gene3D" id="3.40.50.300">
    <property type="entry name" value="P-loop containing nucleotide triphosphate hydrolases"/>
    <property type="match status" value="1"/>
</dbReference>
<feature type="domain" description="ABC transporter" evidence="4">
    <location>
        <begin position="2"/>
        <end position="241"/>
    </location>
</feature>
<dbReference type="GO" id="GO:0016887">
    <property type="term" value="F:ATP hydrolysis activity"/>
    <property type="evidence" value="ECO:0007669"/>
    <property type="project" value="InterPro"/>
</dbReference>
<dbReference type="FunCoup" id="A0A061A9L6">
    <property type="interactions" value="247"/>
</dbReference>
<dbReference type="HOGENOM" id="CLU_000604_1_22_14"/>
<dbReference type="InterPro" id="IPR050093">
    <property type="entry name" value="ABC_SmlMolc_Importer"/>
</dbReference>
<accession>A0A061A9L6</accession>
<dbReference type="Proteomes" id="UP000032434">
    <property type="component" value="Chromosome 1"/>
</dbReference>
<dbReference type="OrthoDB" id="389713at2"/>
<dbReference type="PANTHER" id="PTHR42781:SF9">
    <property type="entry name" value="AMINO ACID ABC TRANSPORTER, ATP-BINDING PROTEIN-RELATED"/>
    <property type="match status" value="1"/>
</dbReference>
<dbReference type="RefSeq" id="WP_045749094.1">
    <property type="nucleotide sequence ID" value="NZ_FUZK01000003.1"/>
</dbReference>
<dbReference type="InterPro" id="IPR027417">
    <property type="entry name" value="P-loop_NTPase"/>
</dbReference>
<protein>
    <submittedName>
        <fullName evidence="5">Methionine ABC transporter, ATP-binding protein MetN</fullName>
    </submittedName>
</protein>
<keyword evidence="6" id="KW-1185">Reference proteome</keyword>
<dbReference type="EMBL" id="LK028559">
    <property type="protein sequence ID" value="CDR30558.1"/>
    <property type="molecule type" value="Genomic_DNA"/>
</dbReference>
<dbReference type="PATRIC" id="fig|35623.3.peg.486"/>
<dbReference type="SUPFAM" id="SSF52540">
    <property type="entry name" value="P-loop containing nucleoside triphosphate hydrolases"/>
    <property type="match status" value="1"/>
</dbReference>
<keyword evidence="3 5" id="KW-0067">ATP-binding</keyword>
<dbReference type="PROSITE" id="PS50893">
    <property type="entry name" value="ABC_TRANSPORTER_2"/>
    <property type="match status" value="1"/>
</dbReference>
<dbReference type="AlphaFoldDB" id="A0A061A9L6"/>
<evidence type="ECO:0000256" key="3">
    <source>
        <dbReference type="ARBA" id="ARBA00022840"/>
    </source>
</evidence>
<dbReference type="InterPro" id="IPR003593">
    <property type="entry name" value="AAA+_ATPase"/>
</dbReference>
<dbReference type="InParanoid" id="A0A061A9L6"/>
<keyword evidence="2" id="KW-0547">Nucleotide-binding</keyword>
<evidence type="ECO:0000259" key="4">
    <source>
        <dbReference type="PROSITE" id="PS50893"/>
    </source>
</evidence>
<dbReference type="KEGG" id="aoc:Aocu_04850"/>
<dbReference type="InterPro" id="IPR003439">
    <property type="entry name" value="ABC_transporter-like_ATP-bd"/>
</dbReference>
<sequence length="242" mass="27438">MLELIQVSKSFKSKFTKQNALIDISLKIHEGDIFGIVGKSGVGKSTLLNILSLQMLPDSGTFLFKNQKVDSLKKIQKQKMIDETSFIFQDFSLLYNLTILENIALPLKLRGISKEERLKKAKLMLEFVGLLDKQDAYPIKLSGGEVQRISIARALVTEPKILYLDEPTSSLDEATTLDILNIIKEVHQKFNITIILVSHQMSAIKYICTRVLLLEQGKIKRLGPIQNSNDFKPTYDLLWEEA</sequence>
<gene>
    <name evidence="5" type="primary">metN</name>
    <name evidence="5" type="ORF">Aocu_04850</name>
</gene>
<dbReference type="PANTHER" id="PTHR42781">
    <property type="entry name" value="SPERMIDINE/PUTRESCINE IMPORT ATP-BINDING PROTEIN POTA"/>
    <property type="match status" value="1"/>
</dbReference>
<proteinExistence type="predicted"/>
<dbReference type="SMART" id="SM00382">
    <property type="entry name" value="AAA"/>
    <property type="match status" value="1"/>
</dbReference>
<dbReference type="GO" id="GO:0005524">
    <property type="term" value="F:ATP binding"/>
    <property type="evidence" value="ECO:0007669"/>
    <property type="project" value="UniProtKB-KW"/>
</dbReference>
<evidence type="ECO:0000313" key="6">
    <source>
        <dbReference type="Proteomes" id="UP000032434"/>
    </source>
</evidence>
<dbReference type="Pfam" id="PF00005">
    <property type="entry name" value="ABC_tran"/>
    <property type="match status" value="1"/>
</dbReference>
<reference evidence="6" key="1">
    <citation type="submission" date="2014-05" db="EMBL/GenBank/DDBJ databases">
        <authorList>
            <person name="Kube M."/>
        </authorList>
    </citation>
    <scope>NUCLEOTIDE SEQUENCE [LARGE SCALE GENOMIC DNA]</scope>
</reference>
<name>A0A061A9L6_9MOLU</name>